<gene>
    <name evidence="5" type="ORF">ZIOFF_036191</name>
</gene>
<evidence type="ECO:0000256" key="1">
    <source>
        <dbReference type="ARBA" id="ARBA00022884"/>
    </source>
</evidence>
<dbReference type="EMBL" id="JACMSC010000010">
    <property type="protein sequence ID" value="KAG6503867.1"/>
    <property type="molecule type" value="Genomic_DNA"/>
</dbReference>
<evidence type="ECO:0000313" key="6">
    <source>
        <dbReference type="Proteomes" id="UP000734854"/>
    </source>
</evidence>
<dbReference type="Pfam" id="PF05383">
    <property type="entry name" value="La"/>
    <property type="match status" value="1"/>
</dbReference>
<feature type="compositionally biased region" description="Low complexity" evidence="3">
    <location>
        <begin position="172"/>
        <end position="184"/>
    </location>
</feature>
<accession>A0A8J5GQ17</accession>
<dbReference type="CDD" id="cd07323">
    <property type="entry name" value="LAM"/>
    <property type="match status" value="1"/>
</dbReference>
<dbReference type="SMART" id="SM00715">
    <property type="entry name" value="LA"/>
    <property type="match status" value="1"/>
</dbReference>
<dbReference type="GO" id="GO:0003723">
    <property type="term" value="F:RNA binding"/>
    <property type="evidence" value="ECO:0007669"/>
    <property type="project" value="UniProtKB-UniRule"/>
</dbReference>
<keyword evidence="6" id="KW-1185">Reference proteome</keyword>
<dbReference type="PROSITE" id="PS50961">
    <property type="entry name" value="HTH_LA"/>
    <property type="match status" value="1"/>
</dbReference>
<feature type="compositionally biased region" description="Low complexity" evidence="3">
    <location>
        <begin position="110"/>
        <end position="122"/>
    </location>
</feature>
<dbReference type="InterPro" id="IPR006630">
    <property type="entry name" value="La_HTH"/>
</dbReference>
<protein>
    <recommendedName>
        <fullName evidence="4">HTH La-type RNA-binding domain-containing protein</fullName>
    </recommendedName>
</protein>
<reference evidence="5 6" key="1">
    <citation type="submission" date="2020-08" db="EMBL/GenBank/DDBJ databases">
        <title>Plant Genome Project.</title>
        <authorList>
            <person name="Zhang R.-G."/>
        </authorList>
    </citation>
    <scope>NUCLEOTIDE SEQUENCE [LARGE SCALE GENOMIC DNA]</scope>
    <source>
        <tissue evidence="5">Rhizome</tissue>
    </source>
</reference>
<evidence type="ECO:0000256" key="2">
    <source>
        <dbReference type="PROSITE-ProRule" id="PRU00332"/>
    </source>
</evidence>
<dbReference type="PANTHER" id="PTHR22792:SF132">
    <property type="entry name" value="LA-RELATED PROTEIN 1"/>
    <property type="match status" value="1"/>
</dbReference>
<dbReference type="OrthoDB" id="340227at2759"/>
<feature type="domain" description="HTH La-type RNA-binding" evidence="4">
    <location>
        <begin position="357"/>
        <end position="446"/>
    </location>
</feature>
<evidence type="ECO:0000313" key="5">
    <source>
        <dbReference type="EMBL" id="KAG6503867.1"/>
    </source>
</evidence>
<feature type="compositionally biased region" description="Basic and acidic residues" evidence="3">
    <location>
        <begin position="202"/>
        <end position="214"/>
    </location>
</feature>
<feature type="compositionally biased region" description="Low complexity" evidence="3">
    <location>
        <begin position="240"/>
        <end position="251"/>
    </location>
</feature>
<proteinExistence type="predicted"/>
<dbReference type="Proteomes" id="UP000734854">
    <property type="component" value="Unassembled WGS sequence"/>
</dbReference>
<feature type="compositionally biased region" description="Polar residues" evidence="3">
    <location>
        <begin position="215"/>
        <end position="224"/>
    </location>
</feature>
<evidence type="ECO:0000259" key="4">
    <source>
        <dbReference type="PROSITE" id="PS50961"/>
    </source>
</evidence>
<evidence type="ECO:0000256" key="3">
    <source>
        <dbReference type="SAM" id="MobiDB-lite"/>
    </source>
</evidence>
<feature type="compositionally biased region" description="Polar residues" evidence="3">
    <location>
        <begin position="134"/>
        <end position="146"/>
    </location>
</feature>
<dbReference type="PANTHER" id="PTHR22792">
    <property type="entry name" value="LUPUS LA PROTEIN-RELATED"/>
    <property type="match status" value="1"/>
</dbReference>
<dbReference type="InterPro" id="IPR045180">
    <property type="entry name" value="La_dom_prot"/>
</dbReference>
<feature type="compositionally biased region" description="Low complexity" evidence="3">
    <location>
        <begin position="1"/>
        <end position="24"/>
    </location>
</feature>
<sequence>MTVPASMAAAAAASTDSSPSSPSPRADRAARQPWSHVVRGEPDGSSSSPPPISSPDPSDRKPSASDGVAQEAAAARGKKPAWKRPLPNGSIETGPAVMGGSASWPALSESAKPAAKSQPSASDGTPPLSASPGPATSNSLPKQNVTPHGAPNHLAPENQKSIKRGGNISNGASPTSVAAAAAAAPSPPPTLAIMPQANMDEQAPRELSSQEHSTKNTTNYNNDSKGGGSGSQVHDGGGDNWRSYGGNRRWNNGGGSGSHHSNYSNRRDQERGSYDGYRRNSFGRDFQIQHRGARPYFRPPPPPMPPPFPGHIPQVRPFGNPIVFSDMQSPYVYLSSQPPPGALPFVHHPGMAHAMYFPAIDAQRATLLKQIDFYFSDENLCRDVYLRQNMDEQGWVSVSLVAGFNRVRQITNNIDFILDTLPLSTEVEVQGDKIRKRKGWMSYLLRPSINRAANASGQSPVTLKPDNLAAQLQAVDLEAAVSEQSRRRILSRSASGNVNSQLHADAAADCNGDIIGQMDQE</sequence>
<feature type="region of interest" description="Disordered" evidence="3">
    <location>
        <begin position="1"/>
        <end position="285"/>
    </location>
</feature>
<name>A0A8J5GQ17_ZINOF</name>
<comment type="caution">
    <text evidence="5">The sequence shown here is derived from an EMBL/GenBank/DDBJ whole genome shotgun (WGS) entry which is preliminary data.</text>
</comment>
<feature type="compositionally biased region" description="Basic and acidic residues" evidence="3">
    <location>
        <begin position="265"/>
        <end position="278"/>
    </location>
</feature>
<keyword evidence="1 2" id="KW-0694">RNA-binding</keyword>
<dbReference type="AlphaFoldDB" id="A0A8J5GQ17"/>
<organism evidence="5 6">
    <name type="scientific">Zingiber officinale</name>
    <name type="common">Ginger</name>
    <name type="synonym">Amomum zingiber</name>
    <dbReference type="NCBI Taxonomy" id="94328"/>
    <lineage>
        <taxon>Eukaryota</taxon>
        <taxon>Viridiplantae</taxon>
        <taxon>Streptophyta</taxon>
        <taxon>Embryophyta</taxon>
        <taxon>Tracheophyta</taxon>
        <taxon>Spermatophyta</taxon>
        <taxon>Magnoliopsida</taxon>
        <taxon>Liliopsida</taxon>
        <taxon>Zingiberales</taxon>
        <taxon>Zingiberaceae</taxon>
        <taxon>Zingiber</taxon>
    </lineage>
</organism>